<keyword evidence="1" id="KW-0131">Cell cycle</keyword>
<proteinExistence type="predicted"/>
<sequence length="156" mass="18079">MPIIKLSQFISAPIEVCFDLSRSIELHMESTSHTNERAIKGRICGLIELGETVTWEATHFGIRQQLTSIITEFDPHHKFVDEMVSGAFKSFRHEHTFERQHGGTLMTDRFDYSSPFGLLGKLADAMFLRSYMERLLVQRNEYIKNKAECANQIRLR</sequence>
<dbReference type="AlphaFoldDB" id="A0A328UB40"/>
<dbReference type="Proteomes" id="UP000249260">
    <property type="component" value="Unassembled WGS sequence"/>
</dbReference>
<evidence type="ECO:0000313" key="1">
    <source>
        <dbReference type="EMBL" id="RAP77266.1"/>
    </source>
</evidence>
<dbReference type="Pfam" id="PF10604">
    <property type="entry name" value="Polyketide_cyc2"/>
    <property type="match status" value="1"/>
</dbReference>
<dbReference type="RefSeq" id="WP_112880391.1">
    <property type="nucleotide sequence ID" value="NZ_QLUW01000001.1"/>
</dbReference>
<comment type="caution">
    <text evidence="1">The sequence shown here is derived from an EMBL/GenBank/DDBJ whole genome shotgun (WGS) entry which is preliminary data.</text>
</comment>
<evidence type="ECO:0000313" key="2">
    <source>
        <dbReference type="Proteomes" id="UP000249260"/>
    </source>
</evidence>
<dbReference type="GO" id="GO:0051301">
    <property type="term" value="P:cell division"/>
    <property type="evidence" value="ECO:0007669"/>
    <property type="project" value="UniProtKB-KW"/>
</dbReference>
<dbReference type="EMBL" id="QLUW01000001">
    <property type="protein sequence ID" value="RAP77266.1"/>
    <property type="molecule type" value="Genomic_DNA"/>
</dbReference>
<dbReference type="CDD" id="cd07820">
    <property type="entry name" value="SRPBCC_3"/>
    <property type="match status" value="1"/>
</dbReference>
<dbReference type="InterPro" id="IPR023393">
    <property type="entry name" value="START-like_dom_sf"/>
</dbReference>
<keyword evidence="1" id="KW-0132">Cell division</keyword>
<keyword evidence="2" id="KW-1185">Reference proteome</keyword>
<name>A0A328UB40_9BACL</name>
<accession>A0A328UB40</accession>
<dbReference type="InterPro" id="IPR019587">
    <property type="entry name" value="Polyketide_cyclase/dehydratase"/>
</dbReference>
<dbReference type="SUPFAM" id="SSF55961">
    <property type="entry name" value="Bet v1-like"/>
    <property type="match status" value="1"/>
</dbReference>
<gene>
    <name evidence="1" type="ORF">DL346_01850</name>
</gene>
<dbReference type="OrthoDB" id="9801773at2"/>
<dbReference type="Gene3D" id="3.30.530.20">
    <property type="match status" value="1"/>
</dbReference>
<reference evidence="1 2" key="1">
    <citation type="submission" date="2018-06" db="EMBL/GenBank/DDBJ databases">
        <title>Paenibacillus montanisoli sp. nov., isolated from mountain area soil.</title>
        <authorList>
            <person name="Wu M."/>
        </authorList>
    </citation>
    <scope>NUCLEOTIDE SEQUENCE [LARGE SCALE GENOMIC DNA]</scope>
    <source>
        <strain evidence="1 2">RA17</strain>
    </source>
</reference>
<organism evidence="1 2">
    <name type="scientific">Paenibacillus montanisoli</name>
    <dbReference type="NCBI Taxonomy" id="2081970"/>
    <lineage>
        <taxon>Bacteria</taxon>
        <taxon>Bacillati</taxon>
        <taxon>Bacillota</taxon>
        <taxon>Bacilli</taxon>
        <taxon>Bacillales</taxon>
        <taxon>Paenibacillaceae</taxon>
        <taxon>Paenibacillus</taxon>
    </lineage>
</organism>
<protein>
    <submittedName>
        <fullName evidence="1">Cell division protein</fullName>
    </submittedName>
</protein>